<keyword evidence="2" id="KW-1185">Reference proteome</keyword>
<sequence length="194" mass="21300">MPSSATVTLFQTLNVESLDSDKQLPGDVVNEMKAQSGFQQGFFGQKLEDPGTWVLATEWLSPSAANKYIASTKDHVQAKETLAYQFDTAVLKAPCTEVFTAFETEEGFEEQVGRFVSAVEGDKPEGYEGADYGGEVKVDGDGDGEKSVRMVIGWVSKEAHVEAKGRPGAIQENIEELRTKRKGVDLFHVNFKEL</sequence>
<dbReference type="EMBL" id="JAULSY010000043">
    <property type="protein sequence ID" value="KAK0669409.1"/>
    <property type="molecule type" value="Genomic_DNA"/>
</dbReference>
<dbReference type="AlphaFoldDB" id="A0AA39ZEB6"/>
<name>A0AA39ZEB6_9PEZI</name>
<reference evidence="1" key="1">
    <citation type="submission" date="2023-06" db="EMBL/GenBank/DDBJ databases">
        <title>Genome-scale phylogeny and comparative genomics of the fungal order Sordariales.</title>
        <authorList>
            <consortium name="Lawrence Berkeley National Laboratory"/>
            <person name="Hensen N."/>
            <person name="Bonometti L."/>
            <person name="Westerberg I."/>
            <person name="Brannstrom I.O."/>
            <person name="Guillou S."/>
            <person name="Cros-Aarteil S."/>
            <person name="Calhoun S."/>
            <person name="Haridas S."/>
            <person name="Kuo A."/>
            <person name="Mondo S."/>
            <person name="Pangilinan J."/>
            <person name="Riley R."/>
            <person name="Labutti K."/>
            <person name="Andreopoulos B."/>
            <person name="Lipzen A."/>
            <person name="Chen C."/>
            <person name="Yanf M."/>
            <person name="Daum C."/>
            <person name="Ng V."/>
            <person name="Clum A."/>
            <person name="Steindorff A."/>
            <person name="Ohm R."/>
            <person name="Martin F."/>
            <person name="Silar P."/>
            <person name="Natvig D."/>
            <person name="Lalanne C."/>
            <person name="Gautier V."/>
            <person name="Ament-Velasquez S.L."/>
            <person name="Kruys A."/>
            <person name="Hutchinson M.I."/>
            <person name="Powell A.J."/>
            <person name="Barry K."/>
            <person name="Miller A.N."/>
            <person name="Grigoriev I.V."/>
            <person name="Debuchy R."/>
            <person name="Gladieux P."/>
            <person name="Thoren M.H."/>
            <person name="Johannesson H."/>
        </authorList>
    </citation>
    <scope>NUCLEOTIDE SEQUENCE</scope>
    <source>
        <strain evidence="1">CBS 307.81</strain>
    </source>
</reference>
<gene>
    <name evidence="1" type="ORF">QBC41DRAFT_274713</name>
</gene>
<comment type="caution">
    <text evidence="1">The sequence shown here is derived from an EMBL/GenBank/DDBJ whole genome shotgun (WGS) entry which is preliminary data.</text>
</comment>
<proteinExistence type="predicted"/>
<dbReference type="Proteomes" id="UP001174997">
    <property type="component" value="Unassembled WGS sequence"/>
</dbReference>
<evidence type="ECO:0000313" key="2">
    <source>
        <dbReference type="Proteomes" id="UP001174997"/>
    </source>
</evidence>
<evidence type="ECO:0000313" key="1">
    <source>
        <dbReference type="EMBL" id="KAK0669409.1"/>
    </source>
</evidence>
<accession>A0AA39ZEB6</accession>
<evidence type="ECO:0008006" key="3">
    <source>
        <dbReference type="Google" id="ProtNLM"/>
    </source>
</evidence>
<organism evidence="1 2">
    <name type="scientific">Cercophora samala</name>
    <dbReference type="NCBI Taxonomy" id="330535"/>
    <lineage>
        <taxon>Eukaryota</taxon>
        <taxon>Fungi</taxon>
        <taxon>Dikarya</taxon>
        <taxon>Ascomycota</taxon>
        <taxon>Pezizomycotina</taxon>
        <taxon>Sordariomycetes</taxon>
        <taxon>Sordariomycetidae</taxon>
        <taxon>Sordariales</taxon>
        <taxon>Lasiosphaeriaceae</taxon>
        <taxon>Cercophora</taxon>
    </lineage>
</organism>
<protein>
    <recommendedName>
        <fullName evidence="3">ABM domain-containing protein</fullName>
    </recommendedName>
</protein>